<keyword evidence="11" id="KW-0965">Cell junction</keyword>
<dbReference type="InterPro" id="IPR018979">
    <property type="entry name" value="FERM_N"/>
</dbReference>
<evidence type="ECO:0000256" key="10">
    <source>
        <dbReference type="ARBA" id="ARBA00022833"/>
    </source>
</evidence>
<dbReference type="PROSITE" id="PS50057">
    <property type="entry name" value="FERM_3"/>
    <property type="match status" value="1"/>
</dbReference>
<dbReference type="CDD" id="cd14473">
    <property type="entry name" value="FERM_B-lobe"/>
    <property type="match status" value="1"/>
</dbReference>
<dbReference type="eggNOG" id="ENOG502QV76">
    <property type="taxonomic scope" value="Eukaryota"/>
</dbReference>
<evidence type="ECO:0000259" key="14">
    <source>
        <dbReference type="PROSITE" id="PS50089"/>
    </source>
</evidence>
<dbReference type="InterPro" id="IPR000299">
    <property type="entry name" value="FERM_domain"/>
</dbReference>
<dbReference type="InterPro" id="IPR019748">
    <property type="entry name" value="FERM_central"/>
</dbReference>
<dbReference type="Pfam" id="PF00373">
    <property type="entry name" value="FERM_M"/>
    <property type="match status" value="1"/>
</dbReference>
<dbReference type="InterPro" id="IPR019749">
    <property type="entry name" value="Band_41_domain"/>
</dbReference>
<dbReference type="InterPro" id="IPR001841">
    <property type="entry name" value="Znf_RING"/>
</dbReference>
<dbReference type="SUPFAM" id="SSF47031">
    <property type="entry name" value="Second domain of FERM"/>
    <property type="match status" value="1"/>
</dbReference>
<dbReference type="SMART" id="SM01196">
    <property type="entry name" value="FERM_C"/>
    <property type="match status" value="1"/>
</dbReference>
<dbReference type="InterPro" id="IPR013083">
    <property type="entry name" value="Znf_RING/FYVE/PHD"/>
</dbReference>
<dbReference type="EMBL" id="KK853083">
    <property type="protein sequence ID" value="KDR11653.1"/>
    <property type="molecule type" value="Genomic_DNA"/>
</dbReference>
<evidence type="ECO:0000256" key="2">
    <source>
        <dbReference type="ARBA" id="ARBA00004282"/>
    </source>
</evidence>
<dbReference type="InterPro" id="IPR035963">
    <property type="entry name" value="FERM_2"/>
</dbReference>
<dbReference type="SUPFAM" id="SSF50729">
    <property type="entry name" value="PH domain-like"/>
    <property type="match status" value="1"/>
</dbReference>
<dbReference type="Pfam" id="PF13920">
    <property type="entry name" value="zf-C3HC4_3"/>
    <property type="match status" value="1"/>
</dbReference>
<proteinExistence type="predicted"/>
<evidence type="ECO:0000313" key="16">
    <source>
        <dbReference type="Proteomes" id="UP000027135"/>
    </source>
</evidence>
<dbReference type="Gene3D" id="3.10.20.90">
    <property type="entry name" value="Phosphatidylinositol 3-kinase Catalytic Subunit, Chain A, domain 1"/>
    <property type="match status" value="1"/>
</dbReference>
<dbReference type="UniPathway" id="UPA00143"/>
<dbReference type="SUPFAM" id="SSF54236">
    <property type="entry name" value="Ubiquitin-like"/>
    <property type="match status" value="1"/>
</dbReference>
<dbReference type="GO" id="GO:0071944">
    <property type="term" value="C:cell periphery"/>
    <property type="evidence" value="ECO:0007669"/>
    <property type="project" value="UniProtKB-ARBA"/>
</dbReference>
<dbReference type="FunCoup" id="A0A067R1Y1">
    <property type="interactions" value="11"/>
</dbReference>
<dbReference type="Proteomes" id="UP000027135">
    <property type="component" value="Unassembled WGS sequence"/>
</dbReference>
<comment type="pathway">
    <text evidence="4">Protein modification; protein ubiquitination.</text>
</comment>
<dbReference type="GO" id="GO:0016567">
    <property type="term" value="P:protein ubiquitination"/>
    <property type="evidence" value="ECO:0007669"/>
    <property type="project" value="UniProtKB-UniPathway"/>
</dbReference>
<evidence type="ECO:0000256" key="6">
    <source>
        <dbReference type="ARBA" id="ARBA00022490"/>
    </source>
</evidence>
<dbReference type="Pfam" id="PF09379">
    <property type="entry name" value="FERM_N"/>
    <property type="match status" value="1"/>
</dbReference>
<dbReference type="GO" id="GO:0061630">
    <property type="term" value="F:ubiquitin protein ligase activity"/>
    <property type="evidence" value="ECO:0007669"/>
    <property type="project" value="UniProtKB-EC"/>
</dbReference>
<evidence type="ECO:0000256" key="1">
    <source>
        <dbReference type="ARBA" id="ARBA00000900"/>
    </source>
</evidence>
<gene>
    <name evidence="15" type="ORF">L798_13982</name>
</gene>
<evidence type="ECO:0000256" key="7">
    <source>
        <dbReference type="ARBA" id="ARBA00022679"/>
    </source>
</evidence>
<evidence type="ECO:0000256" key="4">
    <source>
        <dbReference type="ARBA" id="ARBA00004906"/>
    </source>
</evidence>
<dbReference type="InterPro" id="IPR014352">
    <property type="entry name" value="FERM/acyl-CoA-bd_prot_sf"/>
</dbReference>
<dbReference type="InterPro" id="IPR041790">
    <property type="entry name" value="MYLIP_FERM_C"/>
</dbReference>
<dbReference type="GO" id="GO:0030182">
    <property type="term" value="P:neuron differentiation"/>
    <property type="evidence" value="ECO:0007669"/>
    <property type="project" value="UniProtKB-ARBA"/>
</dbReference>
<dbReference type="PROSITE" id="PS50089">
    <property type="entry name" value="ZF_RING_2"/>
    <property type="match status" value="1"/>
</dbReference>
<dbReference type="GO" id="GO:0008270">
    <property type="term" value="F:zinc ion binding"/>
    <property type="evidence" value="ECO:0007669"/>
    <property type="project" value="UniProtKB-KW"/>
</dbReference>
<dbReference type="Gene3D" id="2.30.29.30">
    <property type="entry name" value="Pleckstrin-homology domain (PH domain)/Phosphotyrosine-binding domain (PTB)"/>
    <property type="match status" value="1"/>
</dbReference>
<evidence type="ECO:0000256" key="11">
    <source>
        <dbReference type="ARBA" id="ARBA00022949"/>
    </source>
</evidence>
<sequence length="553" mass="61941">MWCLVSQPNSVILEIKVDPKAKGQECLEKVCHYLGISEESDYFGLKYHGAKGEELWLNLRNPIERQVVGIPPHRFALRVKFWVPPHLLLQDSTRHQFYLHARLDLLEGRLKVNDWGVTAKLAALMVQAESGDFDPLASPQPHSLFLEQGSQIGAGEDCKPSDFLHRVAVEHKGLKGMKASTAEYWLLKEASCSDSFGEEVFHSKPSSEGSVGACLGVGPHGICLHHGEDLAEKLSIPYTAIQTAASQRRLFHLVYADIDGHEASLQIKLESSQAASGVYRAITEKHAFYSCETVRSAVTAQFIRDLKGTIVSIFNEDTSLGKKYVFDIRRTCREVYDNARRALYQNSGNNGGSQVSASPSLINTDRLSTGGRSQHESGEDVTNSDCLIEQCKSTRARLARLLEAMSCRICMDRAIDTAFFPCAHVMACGECGARCDRCPLCRAPIQHSQRIFLPIELQDTDHLLQQHQNSNHSEEQFEDCADHHNFHEELQNHSQQLFQVNQSHQQRWQHRNGLNQSHEQIIGVNQVGSVVDHILDQLEQVNQTQENCVIGDS</sequence>
<dbReference type="InterPro" id="IPR018980">
    <property type="entry name" value="FERM_PH-like_C"/>
</dbReference>
<organism evidence="15 16">
    <name type="scientific">Zootermopsis nevadensis</name>
    <name type="common">Dampwood termite</name>
    <dbReference type="NCBI Taxonomy" id="136037"/>
    <lineage>
        <taxon>Eukaryota</taxon>
        <taxon>Metazoa</taxon>
        <taxon>Ecdysozoa</taxon>
        <taxon>Arthropoda</taxon>
        <taxon>Hexapoda</taxon>
        <taxon>Insecta</taxon>
        <taxon>Pterygota</taxon>
        <taxon>Neoptera</taxon>
        <taxon>Polyneoptera</taxon>
        <taxon>Dictyoptera</taxon>
        <taxon>Blattodea</taxon>
        <taxon>Blattoidea</taxon>
        <taxon>Termitoidae</taxon>
        <taxon>Termopsidae</taxon>
        <taxon>Zootermopsis</taxon>
    </lineage>
</organism>
<dbReference type="OMA" id="NKGENLW"/>
<dbReference type="STRING" id="136037.A0A067R1Y1"/>
<evidence type="ECO:0000256" key="9">
    <source>
        <dbReference type="ARBA" id="ARBA00022786"/>
    </source>
</evidence>
<dbReference type="InParanoid" id="A0A067R1Y1"/>
<dbReference type="EC" id="2.3.2.27" evidence="5"/>
<evidence type="ECO:0000259" key="13">
    <source>
        <dbReference type="PROSITE" id="PS50057"/>
    </source>
</evidence>
<keyword evidence="7" id="KW-0808">Transferase</keyword>
<keyword evidence="6" id="KW-0963">Cytoplasm</keyword>
<dbReference type="SUPFAM" id="SSF57850">
    <property type="entry name" value="RING/U-box"/>
    <property type="match status" value="1"/>
</dbReference>
<evidence type="ECO:0000256" key="8">
    <source>
        <dbReference type="ARBA" id="ARBA00022771"/>
    </source>
</evidence>
<dbReference type="SMART" id="SM00295">
    <property type="entry name" value="B41"/>
    <property type="match status" value="1"/>
</dbReference>
<comment type="catalytic activity">
    <reaction evidence="1">
        <text>S-ubiquitinyl-[E2 ubiquitin-conjugating enzyme]-L-cysteine + [acceptor protein]-L-lysine = [E2 ubiquitin-conjugating enzyme]-L-cysteine + N(6)-ubiquitinyl-[acceptor protein]-L-lysine.</text>
        <dbReference type="EC" id="2.3.2.27"/>
    </reaction>
</comment>
<evidence type="ECO:0000256" key="5">
    <source>
        <dbReference type="ARBA" id="ARBA00012483"/>
    </source>
</evidence>
<keyword evidence="10" id="KW-0862">Zinc</keyword>
<dbReference type="AlphaFoldDB" id="A0A067R1Y1"/>
<name>A0A067R1Y1_ZOONE</name>
<dbReference type="GO" id="GO:0005737">
    <property type="term" value="C:cytoplasm"/>
    <property type="evidence" value="ECO:0007669"/>
    <property type="project" value="UniProtKB-SubCell"/>
</dbReference>
<dbReference type="PANTHER" id="PTHR23280:SF13">
    <property type="entry name" value="E3 UBIQUITIN-PROTEIN LIGASE MYLIP"/>
    <property type="match status" value="1"/>
</dbReference>
<dbReference type="GO" id="GO:0009887">
    <property type="term" value="P:animal organ morphogenesis"/>
    <property type="evidence" value="ECO:0007669"/>
    <property type="project" value="UniProtKB-ARBA"/>
</dbReference>
<dbReference type="Gene3D" id="3.30.40.10">
    <property type="entry name" value="Zinc/RING finger domain, C3HC4 (zinc finger)"/>
    <property type="match status" value="1"/>
</dbReference>
<accession>A0A067R1Y1</accession>
<keyword evidence="9" id="KW-0833">Ubl conjugation pathway</keyword>
<dbReference type="InterPro" id="IPR011993">
    <property type="entry name" value="PH-like_dom_sf"/>
</dbReference>
<protein>
    <recommendedName>
        <fullName evidence="5">RING-type E3 ubiquitin transferase</fullName>
        <ecNumber evidence="5">2.3.2.27</ecNumber>
    </recommendedName>
</protein>
<dbReference type="Gene3D" id="1.20.80.10">
    <property type="match status" value="1"/>
</dbReference>
<keyword evidence="8 12" id="KW-0863">Zinc-finger</keyword>
<evidence type="ECO:0000256" key="12">
    <source>
        <dbReference type="PROSITE-ProRule" id="PRU00175"/>
    </source>
</evidence>
<dbReference type="GO" id="GO:0070161">
    <property type="term" value="C:anchoring junction"/>
    <property type="evidence" value="ECO:0007669"/>
    <property type="project" value="UniProtKB-SubCell"/>
</dbReference>
<reference evidence="15 16" key="1">
    <citation type="journal article" date="2014" name="Nat. Commun.">
        <title>Molecular traces of alternative social organization in a termite genome.</title>
        <authorList>
            <person name="Terrapon N."/>
            <person name="Li C."/>
            <person name="Robertson H.M."/>
            <person name="Ji L."/>
            <person name="Meng X."/>
            <person name="Booth W."/>
            <person name="Chen Z."/>
            <person name="Childers C.P."/>
            <person name="Glastad K.M."/>
            <person name="Gokhale K."/>
            <person name="Gowin J."/>
            <person name="Gronenberg W."/>
            <person name="Hermansen R.A."/>
            <person name="Hu H."/>
            <person name="Hunt B.G."/>
            <person name="Huylmans A.K."/>
            <person name="Khalil S.M."/>
            <person name="Mitchell R.D."/>
            <person name="Munoz-Torres M.C."/>
            <person name="Mustard J.A."/>
            <person name="Pan H."/>
            <person name="Reese J.T."/>
            <person name="Scharf M.E."/>
            <person name="Sun F."/>
            <person name="Vogel H."/>
            <person name="Xiao J."/>
            <person name="Yang W."/>
            <person name="Yang Z."/>
            <person name="Yang Z."/>
            <person name="Zhou J."/>
            <person name="Zhu J."/>
            <person name="Brent C.S."/>
            <person name="Elsik C.G."/>
            <person name="Goodisman M.A."/>
            <person name="Liberles D.A."/>
            <person name="Roe R.M."/>
            <person name="Vargo E.L."/>
            <person name="Vilcinskas A."/>
            <person name="Wang J."/>
            <person name="Bornberg-Bauer E."/>
            <person name="Korb J."/>
            <person name="Zhang G."/>
            <person name="Liebig J."/>
        </authorList>
    </citation>
    <scope>NUCLEOTIDE SEQUENCE [LARGE SCALE GENOMIC DNA]</scope>
    <source>
        <tissue evidence="15">Whole organism</tissue>
    </source>
</reference>
<dbReference type="PANTHER" id="PTHR23280">
    <property type="entry name" value="4.1 G PROTEIN"/>
    <property type="match status" value="1"/>
</dbReference>
<dbReference type="CDD" id="cd13195">
    <property type="entry name" value="FERM_C_MYLIP_IDOL"/>
    <property type="match status" value="1"/>
</dbReference>
<dbReference type="GO" id="GO:0006511">
    <property type="term" value="P:ubiquitin-dependent protein catabolic process"/>
    <property type="evidence" value="ECO:0007669"/>
    <property type="project" value="TreeGrafter"/>
</dbReference>
<feature type="domain" description="FERM" evidence="13">
    <location>
        <begin position="1"/>
        <end position="293"/>
    </location>
</feature>
<dbReference type="OrthoDB" id="10037309at2759"/>
<evidence type="ECO:0000313" key="15">
    <source>
        <dbReference type="EMBL" id="KDR11653.1"/>
    </source>
</evidence>
<dbReference type="CDD" id="cd17104">
    <property type="entry name" value="FERM_F1_MYLIP"/>
    <property type="match status" value="1"/>
</dbReference>
<dbReference type="InterPro" id="IPR029071">
    <property type="entry name" value="Ubiquitin-like_domsf"/>
</dbReference>
<keyword evidence="8 12" id="KW-0479">Metal-binding</keyword>
<comment type="subcellular location">
    <subcellularLocation>
        <location evidence="2">Cell junction</location>
    </subcellularLocation>
    <subcellularLocation>
        <location evidence="3">Cytoplasm</location>
    </subcellularLocation>
</comment>
<evidence type="ECO:0000256" key="3">
    <source>
        <dbReference type="ARBA" id="ARBA00004496"/>
    </source>
</evidence>
<keyword evidence="16" id="KW-1185">Reference proteome</keyword>
<feature type="domain" description="RING-type" evidence="14">
    <location>
        <begin position="407"/>
        <end position="442"/>
    </location>
</feature>